<dbReference type="KEGG" id="bcq:BCQ_4870"/>
<sequence length="36" mass="4212">MKRHVFLIWLNMLMLRCNVFGKGEIDGGIRIFKAGF</sequence>
<dbReference type="EMBL" id="CP000227">
    <property type="protein sequence ID" value="ACM15271.1"/>
    <property type="molecule type" value="Genomic_DNA"/>
</dbReference>
<proteinExistence type="predicted"/>
<protein>
    <submittedName>
        <fullName evidence="1">Uncharacterized protein</fullName>
    </submittedName>
</protein>
<gene>
    <name evidence="1" type="ordered locus">BCQ_4870</name>
</gene>
<evidence type="ECO:0000313" key="2">
    <source>
        <dbReference type="Proteomes" id="UP000000441"/>
    </source>
</evidence>
<reference evidence="1 2" key="1">
    <citation type="journal article" date="2009" name="J. Bacteriol.">
        <title>Complete genome sequence of the extremophilic Bacillus cereus strain Q1 with industrial applications.</title>
        <authorList>
            <person name="Xiong Z."/>
            <person name="Jiang Y."/>
            <person name="Qi D."/>
            <person name="Lu H."/>
            <person name="Yang F."/>
            <person name="Yang J."/>
            <person name="Chen L."/>
            <person name="Sun L."/>
            <person name="Xu X."/>
            <person name="Xue Y."/>
            <person name="Zhu Y."/>
            <person name="Jin Q."/>
        </authorList>
    </citation>
    <scope>NUCLEOTIDE SEQUENCE [LARGE SCALE GENOMIC DNA]</scope>
    <source>
        <strain evidence="1 2">Q1</strain>
    </source>
</reference>
<dbReference type="AlphaFoldDB" id="B9J4F4"/>
<evidence type="ECO:0000313" key="1">
    <source>
        <dbReference type="EMBL" id="ACM15271.1"/>
    </source>
</evidence>
<dbReference type="Proteomes" id="UP000000441">
    <property type="component" value="Chromosome"/>
</dbReference>
<dbReference type="HOGENOM" id="CLU_3354460_0_0_9"/>
<accession>B9J4F4</accession>
<organism evidence="1 2">
    <name type="scientific">Bacillus cereus (strain Q1)</name>
    <dbReference type="NCBI Taxonomy" id="361100"/>
    <lineage>
        <taxon>Bacteria</taxon>
        <taxon>Bacillati</taxon>
        <taxon>Bacillota</taxon>
        <taxon>Bacilli</taxon>
        <taxon>Bacillales</taxon>
        <taxon>Bacillaceae</taxon>
        <taxon>Bacillus</taxon>
        <taxon>Bacillus cereus group</taxon>
    </lineage>
</organism>
<name>B9J4F4_BACCQ</name>